<dbReference type="Proteomes" id="UP001152795">
    <property type="component" value="Unassembled WGS sequence"/>
</dbReference>
<dbReference type="EMBL" id="CACRXK020009361">
    <property type="protein sequence ID" value="CAB4017014.1"/>
    <property type="molecule type" value="Genomic_DNA"/>
</dbReference>
<name>A0A7D9IU00_PARCT</name>
<evidence type="ECO:0000313" key="3">
    <source>
        <dbReference type="Proteomes" id="UP001152795"/>
    </source>
</evidence>
<proteinExistence type="predicted"/>
<dbReference type="InterPro" id="IPR046496">
    <property type="entry name" value="DUF6589"/>
</dbReference>
<evidence type="ECO:0000259" key="1">
    <source>
        <dbReference type="Pfam" id="PF20231"/>
    </source>
</evidence>
<reference evidence="2" key="1">
    <citation type="submission" date="2020-04" db="EMBL/GenBank/DDBJ databases">
        <authorList>
            <person name="Alioto T."/>
            <person name="Alioto T."/>
            <person name="Gomez Garrido J."/>
        </authorList>
    </citation>
    <scope>NUCLEOTIDE SEQUENCE</scope>
    <source>
        <strain evidence="2">A484AB</strain>
    </source>
</reference>
<sequence length="651" mass="74108">MNIETIIPNKKESRVRVLISYPNSRVVVKESFDKLTSSLIKNIALKNWSTVANIVFKHTDIREHLPKVLNREVGAEFRSFSSDSILSGSSPDELAAFSNKILVHEVNVKCPLWSATMSGACGASPQNCTCTSSQNRVDRALNAMALATSALARSRNAKLSAYAYRISLILFKSGASYYDRVRLNRLGICMSPESVVNLKKKMGMSTDTKVLSWKKNVEENLKAQNFIKEVETIQTHREEDDMILDEVTFDLIEKAVQEYPTFSKPTHEYCVQLAKKSMHQLNHGCINKAVLEDVMHLLQSQKLPLYKLVGDNIDYHIQARYQSTDRTNQSIHWTQQYAVLNRIDISSFDNSKPLMMLRDIQLSNVLPSNAVLKSFKWNCSILVSRVISKYLDSFKHLQDCVVRHISHKYSKEMSQKSDICCLGLQFSNPNIAGEMAQLIMTNQQKYAPSNMVNDVPDILMEVPMHGDQLFEERCRNVQWTFQDGISKYDRLEGITTEAADWHAKVNLYNIEFDIFVSESSAAQIGTSRATMNRTGKTRAAQGVEKHYNEYKDFHQAEIEAHICASFMEMISLKQIENKPNMTMPTSDVGKENRGRWFLELCQKYIDQYIGGEEISGLVEKVGELNAKSHGPFLCRFEGCQYKSAYHSTRVK</sequence>
<comment type="caution">
    <text evidence="2">The sequence shown here is derived from an EMBL/GenBank/DDBJ whole genome shotgun (WGS) entry which is preliminary data.</text>
</comment>
<feature type="domain" description="DUF6589" evidence="1">
    <location>
        <begin position="363"/>
        <end position="576"/>
    </location>
</feature>
<dbReference type="Pfam" id="PF20231">
    <property type="entry name" value="DUF6589"/>
    <property type="match status" value="1"/>
</dbReference>
<organism evidence="2 3">
    <name type="scientific">Paramuricea clavata</name>
    <name type="common">Red gorgonian</name>
    <name type="synonym">Violescent sea-whip</name>
    <dbReference type="NCBI Taxonomy" id="317549"/>
    <lineage>
        <taxon>Eukaryota</taxon>
        <taxon>Metazoa</taxon>
        <taxon>Cnidaria</taxon>
        <taxon>Anthozoa</taxon>
        <taxon>Octocorallia</taxon>
        <taxon>Malacalcyonacea</taxon>
        <taxon>Plexauridae</taxon>
        <taxon>Paramuricea</taxon>
    </lineage>
</organism>
<dbReference type="OrthoDB" id="5963255at2759"/>
<dbReference type="AlphaFoldDB" id="A0A7D9IU00"/>
<protein>
    <recommendedName>
        <fullName evidence="1">DUF6589 domain-containing protein</fullName>
    </recommendedName>
</protein>
<gene>
    <name evidence="2" type="ORF">PACLA_8A044405</name>
</gene>
<evidence type="ECO:0000313" key="2">
    <source>
        <dbReference type="EMBL" id="CAB4017014.1"/>
    </source>
</evidence>
<keyword evidence="3" id="KW-1185">Reference proteome</keyword>
<accession>A0A7D9IU00</accession>